<evidence type="ECO:0000313" key="5">
    <source>
        <dbReference type="Proteomes" id="UP001558481"/>
    </source>
</evidence>
<feature type="transmembrane region" description="Helical" evidence="2">
    <location>
        <begin position="123"/>
        <end position="142"/>
    </location>
</feature>
<proteinExistence type="predicted"/>
<feature type="transmembrane region" description="Helical" evidence="2">
    <location>
        <begin position="285"/>
        <end position="306"/>
    </location>
</feature>
<keyword evidence="2" id="KW-1133">Transmembrane helix</keyword>
<feature type="transmembrane region" description="Helical" evidence="2">
    <location>
        <begin position="206"/>
        <end position="225"/>
    </location>
</feature>
<feature type="region of interest" description="Disordered" evidence="1">
    <location>
        <begin position="1"/>
        <end position="55"/>
    </location>
</feature>
<feature type="transmembrane region" description="Helical" evidence="2">
    <location>
        <begin position="237"/>
        <end position="254"/>
    </location>
</feature>
<feature type="transmembrane region" description="Helical" evidence="2">
    <location>
        <begin position="318"/>
        <end position="336"/>
    </location>
</feature>
<feature type="region of interest" description="Disordered" evidence="1">
    <location>
        <begin position="392"/>
        <end position="434"/>
    </location>
</feature>
<evidence type="ECO:0000313" key="4">
    <source>
        <dbReference type="EMBL" id="MEX3594471.1"/>
    </source>
</evidence>
<gene>
    <name evidence="4" type="ORF">VVR66_07085</name>
</gene>
<dbReference type="Pfam" id="PF02517">
    <property type="entry name" value="Rce1-like"/>
    <property type="match status" value="1"/>
</dbReference>
<evidence type="ECO:0000256" key="1">
    <source>
        <dbReference type="SAM" id="MobiDB-lite"/>
    </source>
</evidence>
<organism evidence="4 5">
    <name type="scientific">Kocuria carniphila</name>
    <dbReference type="NCBI Taxonomy" id="262208"/>
    <lineage>
        <taxon>Bacteria</taxon>
        <taxon>Bacillati</taxon>
        <taxon>Actinomycetota</taxon>
        <taxon>Actinomycetes</taxon>
        <taxon>Micrococcales</taxon>
        <taxon>Micrococcaceae</taxon>
        <taxon>Kocuria</taxon>
    </lineage>
</organism>
<evidence type="ECO:0000259" key="3">
    <source>
        <dbReference type="Pfam" id="PF02517"/>
    </source>
</evidence>
<dbReference type="Proteomes" id="UP001558481">
    <property type="component" value="Unassembled WGS sequence"/>
</dbReference>
<keyword evidence="2" id="KW-0812">Transmembrane</keyword>
<feature type="transmembrane region" description="Helical" evidence="2">
    <location>
        <begin position="260"/>
        <end position="278"/>
    </location>
</feature>
<dbReference type="InterPro" id="IPR003675">
    <property type="entry name" value="Rce1/LyrA-like_dom"/>
</dbReference>
<keyword evidence="2" id="KW-0472">Membrane</keyword>
<name>A0ABV3V1B4_9MICC</name>
<feature type="domain" description="CAAX prenyl protease 2/Lysostaphin resistance protein A-like" evidence="3">
    <location>
        <begin position="205"/>
        <end position="295"/>
    </location>
</feature>
<accession>A0ABV3V1B4</accession>
<keyword evidence="5" id="KW-1185">Reference proteome</keyword>
<feature type="transmembrane region" description="Helical" evidence="2">
    <location>
        <begin position="163"/>
        <end position="186"/>
    </location>
</feature>
<sequence>MSQHPAPWSRPPASNSNPATRPGEVRGEGRGAASSTMNGGPVPAPVPAHDPSQVPPERMRTLAYHRLGFADPRHEWWKPLVEGALLFFFFIVLSVLFTIPVLLFMDNPMDLDNVATMNQLDPLIFFFLFGSIALMAPAAYLARKIMGPRPLGLLHSVTGRLRWKWMLQCGLAALAIFVVINGLSILFDLMTGGEALEFTLAPQWGWLLLMVILLVPIQCFAEELVFRGYLMQTVGRWLKHPAWAILLPVPLFVAGHLYDVWGQTSIAIMAITMGVITWRTGGLEAAVALHVVNNCTVTLMAMVGLADLSDTSGGPVEVLFTLAINGIFLLVVFRMARKTRIATSRTIILPPPPRLPALAQRQRVIGQNGADLAAFVVDPRTQNYLSLPEQYGPYTVRDGQGRPVGLLDVRKTSSPQAPGGQSGSGSDTNQGCTP</sequence>
<dbReference type="RefSeq" id="WP_368629222.1">
    <property type="nucleotide sequence ID" value="NZ_JAYWLU010000006.1"/>
</dbReference>
<feature type="transmembrane region" description="Helical" evidence="2">
    <location>
        <begin position="83"/>
        <end position="103"/>
    </location>
</feature>
<dbReference type="EMBL" id="JAYWLU010000006">
    <property type="protein sequence ID" value="MEX3594471.1"/>
    <property type="molecule type" value="Genomic_DNA"/>
</dbReference>
<evidence type="ECO:0000256" key="2">
    <source>
        <dbReference type="SAM" id="Phobius"/>
    </source>
</evidence>
<reference evidence="4 5" key="1">
    <citation type="journal article" date="2024" name="Fungal Genet. Biol.">
        <title>The porcine skin microbiome exhibits broad fungal antagonism.</title>
        <authorList>
            <person name="De La Cruz K.F."/>
            <person name="Townsend E.C."/>
            <person name="Alex Cheong J.Z."/>
            <person name="Salamzade R."/>
            <person name="Liu A."/>
            <person name="Sandstrom S."/>
            <person name="Davila E."/>
            <person name="Huang L."/>
            <person name="Xu K.H."/>
            <person name="Wu S.Y."/>
            <person name="Meudt J.J."/>
            <person name="Shanmuganayagam D."/>
            <person name="Gibson A.L.F."/>
            <person name="Kalan L.R."/>
        </authorList>
    </citation>
    <scope>NUCLEOTIDE SEQUENCE [LARGE SCALE GENOMIC DNA]</scope>
    <source>
        <strain evidence="4 5">LK2625</strain>
    </source>
</reference>
<protein>
    <submittedName>
        <fullName evidence="4">Type II CAAX endopeptidase family protein</fullName>
    </submittedName>
</protein>
<comment type="caution">
    <text evidence="4">The sequence shown here is derived from an EMBL/GenBank/DDBJ whole genome shotgun (WGS) entry which is preliminary data.</text>
</comment>